<protein>
    <submittedName>
        <fullName evidence="1">Uncharacterized protein</fullName>
    </submittedName>
</protein>
<dbReference type="Proteomes" id="UP000827872">
    <property type="component" value="Linkage Group LG03"/>
</dbReference>
<dbReference type="EMBL" id="CM037616">
    <property type="protein sequence ID" value="KAH7993246.1"/>
    <property type="molecule type" value="Genomic_DNA"/>
</dbReference>
<evidence type="ECO:0000313" key="2">
    <source>
        <dbReference type="Proteomes" id="UP000827872"/>
    </source>
</evidence>
<sequence length="226" mass="25231">MFSSKGHGDFNMFQFIPVYNRDQYTYNGKVSLKSRSMNQPHQSEDDNFSSKTHEDHRSGKLSVDDSDLEARLNSWNLGLENPRYLREKTIPLSLMSPKVGMGKNTSRDEKSLFHVHERELSLPNQETMSTTSGDYSLQKFPRDLPLSPPLLPCSHWAHPAKSLGRCMGTPATGPHHCPGVSGFKGGTPYIGTLTVHKPVFPLGEQNPQLRSAQLVVVREVPEGLSC</sequence>
<reference evidence="1" key="1">
    <citation type="submission" date="2021-08" db="EMBL/GenBank/DDBJ databases">
        <title>The first chromosome-level gecko genome reveals the dynamic sex chromosomes of Neotropical dwarf geckos (Sphaerodactylidae: Sphaerodactylus).</title>
        <authorList>
            <person name="Pinto B.J."/>
            <person name="Keating S.E."/>
            <person name="Gamble T."/>
        </authorList>
    </citation>
    <scope>NUCLEOTIDE SEQUENCE</scope>
    <source>
        <strain evidence="1">TG3544</strain>
    </source>
</reference>
<keyword evidence="2" id="KW-1185">Reference proteome</keyword>
<comment type="caution">
    <text evidence="1">The sequence shown here is derived from an EMBL/GenBank/DDBJ whole genome shotgun (WGS) entry which is preliminary data.</text>
</comment>
<proteinExistence type="predicted"/>
<name>A0ACB8ELJ3_9SAUR</name>
<accession>A0ACB8ELJ3</accession>
<gene>
    <name evidence="1" type="ORF">K3G42_030089</name>
</gene>
<organism evidence="1 2">
    <name type="scientific">Sphaerodactylus townsendi</name>
    <dbReference type="NCBI Taxonomy" id="933632"/>
    <lineage>
        <taxon>Eukaryota</taxon>
        <taxon>Metazoa</taxon>
        <taxon>Chordata</taxon>
        <taxon>Craniata</taxon>
        <taxon>Vertebrata</taxon>
        <taxon>Euteleostomi</taxon>
        <taxon>Lepidosauria</taxon>
        <taxon>Squamata</taxon>
        <taxon>Bifurcata</taxon>
        <taxon>Gekkota</taxon>
        <taxon>Sphaerodactylidae</taxon>
        <taxon>Sphaerodactylus</taxon>
    </lineage>
</organism>
<evidence type="ECO:0000313" key="1">
    <source>
        <dbReference type="EMBL" id="KAH7993246.1"/>
    </source>
</evidence>